<reference evidence="5 6" key="1">
    <citation type="submission" date="2016-06" db="EMBL/GenBank/DDBJ databases">
        <authorList>
            <person name="Kjaerup R.B."/>
            <person name="Dalgaard T.S."/>
            <person name="Juul-Madsen H.R."/>
        </authorList>
    </citation>
    <scope>NUCLEOTIDE SEQUENCE [LARGE SCALE GENOMIC DNA]</scope>
    <source>
        <strain evidence="5 6">1245139.5</strain>
    </source>
</reference>
<dbReference type="EMBL" id="LZLQ01000015">
    <property type="protein sequence ID" value="OBK19342.1"/>
    <property type="molecule type" value="Genomic_DNA"/>
</dbReference>
<feature type="domain" description="HTH araC/xylS-type" evidence="4">
    <location>
        <begin position="126"/>
        <end position="223"/>
    </location>
</feature>
<accession>A0A1A3NG16</accession>
<dbReference type="GO" id="GO:0043565">
    <property type="term" value="F:sequence-specific DNA binding"/>
    <property type="evidence" value="ECO:0007669"/>
    <property type="project" value="InterPro"/>
</dbReference>
<name>A0A1A3NG16_MYCAS</name>
<dbReference type="Gene3D" id="1.10.10.60">
    <property type="entry name" value="Homeodomain-like"/>
    <property type="match status" value="1"/>
</dbReference>
<gene>
    <name evidence="5" type="ORF">A5636_18225</name>
</gene>
<dbReference type="SMART" id="SM00342">
    <property type="entry name" value="HTH_ARAC"/>
    <property type="match status" value="1"/>
</dbReference>
<dbReference type="GO" id="GO:0003700">
    <property type="term" value="F:DNA-binding transcription factor activity"/>
    <property type="evidence" value="ECO:0007669"/>
    <property type="project" value="InterPro"/>
</dbReference>
<evidence type="ECO:0000256" key="3">
    <source>
        <dbReference type="ARBA" id="ARBA00023163"/>
    </source>
</evidence>
<keyword evidence="6" id="KW-1185">Reference proteome</keyword>
<sequence length="224" mass="24154">MSYREVPVPGALRELAECGWISDQPRRVRVLPDGCMDLIQLDDRVLVAGPDTAAFVSDQDCEVAKGIRFRPGVLPRLLGVPAVEVRDNRVDLELLRPNVSGGSLSSLALRLVQDSAATHETAPWRISVLRHVSSRLAVGAAVQSVADELGCSARNLQRQCVAVYGYGPATLRRILRFRRAIRLLDAGVSIAETAAAAGYADQSHLSRQVRELAGVPVSQRANGA</sequence>
<organism evidence="5 6">
    <name type="scientific">Mycobacterium asiaticum</name>
    <dbReference type="NCBI Taxonomy" id="1790"/>
    <lineage>
        <taxon>Bacteria</taxon>
        <taxon>Bacillati</taxon>
        <taxon>Actinomycetota</taxon>
        <taxon>Actinomycetes</taxon>
        <taxon>Mycobacteriales</taxon>
        <taxon>Mycobacteriaceae</taxon>
        <taxon>Mycobacterium</taxon>
    </lineage>
</organism>
<dbReference type="InterPro" id="IPR018060">
    <property type="entry name" value="HTH_AraC"/>
</dbReference>
<dbReference type="RefSeq" id="WP_065156973.1">
    <property type="nucleotide sequence ID" value="NZ_LZLQ01000015.1"/>
</dbReference>
<dbReference type="Pfam" id="PF12833">
    <property type="entry name" value="HTH_18"/>
    <property type="match status" value="1"/>
</dbReference>
<dbReference type="PROSITE" id="PS01124">
    <property type="entry name" value="HTH_ARAC_FAMILY_2"/>
    <property type="match status" value="1"/>
</dbReference>
<dbReference type="OrthoDB" id="9815799at2"/>
<dbReference type="PANTHER" id="PTHR46796:SF15">
    <property type="entry name" value="BLL1074 PROTEIN"/>
    <property type="match status" value="1"/>
</dbReference>
<dbReference type="Pfam" id="PF20240">
    <property type="entry name" value="DUF6597"/>
    <property type="match status" value="1"/>
</dbReference>
<dbReference type="AlphaFoldDB" id="A0A1A3NG16"/>
<keyword evidence="1" id="KW-0805">Transcription regulation</keyword>
<proteinExistence type="predicted"/>
<evidence type="ECO:0000313" key="6">
    <source>
        <dbReference type="Proteomes" id="UP000093629"/>
    </source>
</evidence>
<evidence type="ECO:0000256" key="1">
    <source>
        <dbReference type="ARBA" id="ARBA00023015"/>
    </source>
</evidence>
<evidence type="ECO:0000259" key="4">
    <source>
        <dbReference type="PROSITE" id="PS01124"/>
    </source>
</evidence>
<dbReference type="InterPro" id="IPR050204">
    <property type="entry name" value="AraC_XylS_family_regulators"/>
</dbReference>
<evidence type="ECO:0000256" key="2">
    <source>
        <dbReference type="ARBA" id="ARBA00023125"/>
    </source>
</evidence>
<dbReference type="Proteomes" id="UP000093629">
    <property type="component" value="Unassembled WGS sequence"/>
</dbReference>
<evidence type="ECO:0000313" key="5">
    <source>
        <dbReference type="EMBL" id="OBK19342.1"/>
    </source>
</evidence>
<dbReference type="InterPro" id="IPR046532">
    <property type="entry name" value="DUF6597"/>
</dbReference>
<dbReference type="PANTHER" id="PTHR46796">
    <property type="entry name" value="HTH-TYPE TRANSCRIPTIONAL ACTIVATOR RHAS-RELATED"/>
    <property type="match status" value="1"/>
</dbReference>
<keyword evidence="2" id="KW-0238">DNA-binding</keyword>
<comment type="caution">
    <text evidence="5">The sequence shown here is derived from an EMBL/GenBank/DDBJ whole genome shotgun (WGS) entry which is preliminary data.</text>
</comment>
<keyword evidence="3" id="KW-0804">Transcription</keyword>
<protein>
    <submittedName>
        <fullName evidence="5">AraC family transcriptional regulator</fullName>
    </submittedName>
</protein>